<protein>
    <recommendedName>
        <fullName evidence="6">S-protein homolog</fullName>
    </recommendedName>
</protein>
<keyword evidence="5" id="KW-0732">Signal</keyword>
<organism evidence="8 9">
    <name type="scientific">Castilleja foliolosa</name>
    <dbReference type="NCBI Taxonomy" id="1961234"/>
    <lineage>
        <taxon>Eukaryota</taxon>
        <taxon>Viridiplantae</taxon>
        <taxon>Streptophyta</taxon>
        <taxon>Embryophyta</taxon>
        <taxon>Tracheophyta</taxon>
        <taxon>Spermatophyta</taxon>
        <taxon>Magnoliopsida</taxon>
        <taxon>eudicotyledons</taxon>
        <taxon>Gunneridae</taxon>
        <taxon>Pentapetalae</taxon>
        <taxon>asterids</taxon>
        <taxon>lamiids</taxon>
        <taxon>Lamiales</taxon>
        <taxon>Orobanchaceae</taxon>
        <taxon>Pedicularideae</taxon>
        <taxon>Castillejinae</taxon>
        <taxon>Castilleja</taxon>
    </lineage>
</organism>
<keyword evidence="7" id="KW-0472">Membrane</keyword>
<dbReference type="PANTHER" id="PTHR31232:SF155">
    <property type="entry name" value="PLANT SELF-INCOMPATIBILITY PROTEIN S1 FAMILY"/>
    <property type="match status" value="1"/>
</dbReference>
<evidence type="ECO:0000313" key="9">
    <source>
        <dbReference type="Proteomes" id="UP001632038"/>
    </source>
</evidence>
<accession>A0ABD3BPS1</accession>
<dbReference type="GO" id="GO:0005576">
    <property type="term" value="C:extracellular region"/>
    <property type="evidence" value="ECO:0007669"/>
    <property type="project" value="UniProtKB-SubCell"/>
</dbReference>
<gene>
    <name evidence="8" type="ORF">CASFOL_036827</name>
</gene>
<evidence type="ECO:0000256" key="6">
    <source>
        <dbReference type="RuleBase" id="RU367044"/>
    </source>
</evidence>
<dbReference type="GO" id="GO:0060320">
    <property type="term" value="P:rejection of self pollen"/>
    <property type="evidence" value="ECO:0007669"/>
    <property type="project" value="UniProtKB-KW"/>
</dbReference>
<feature type="transmembrane region" description="Helical" evidence="7">
    <location>
        <begin position="6"/>
        <end position="30"/>
    </location>
</feature>
<evidence type="ECO:0000256" key="1">
    <source>
        <dbReference type="ARBA" id="ARBA00004613"/>
    </source>
</evidence>
<comment type="similarity">
    <text evidence="2 6">Belongs to the plant self-incompatibility (S1) protein family.</text>
</comment>
<dbReference type="Proteomes" id="UP001632038">
    <property type="component" value="Unassembled WGS sequence"/>
</dbReference>
<keyword evidence="3 6" id="KW-0713">Self-incompatibility</keyword>
<comment type="caution">
    <text evidence="8">The sequence shown here is derived from an EMBL/GenBank/DDBJ whole genome shotgun (WGS) entry which is preliminary data.</text>
</comment>
<comment type="subcellular location">
    <subcellularLocation>
        <location evidence="1 6">Secreted</location>
    </subcellularLocation>
</comment>
<evidence type="ECO:0000256" key="4">
    <source>
        <dbReference type="ARBA" id="ARBA00022525"/>
    </source>
</evidence>
<dbReference type="InterPro" id="IPR010264">
    <property type="entry name" value="Self-incomp_S1"/>
</dbReference>
<evidence type="ECO:0000313" key="8">
    <source>
        <dbReference type="EMBL" id="KAL3619257.1"/>
    </source>
</evidence>
<evidence type="ECO:0000256" key="5">
    <source>
        <dbReference type="ARBA" id="ARBA00022729"/>
    </source>
</evidence>
<dbReference type="AlphaFoldDB" id="A0ABD3BPS1"/>
<evidence type="ECO:0000256" key="2">
    <source>
        <dbReference type="ARBA" id="ARBA00005581"/>
    </source>
</evidence>
<keyword evidence="9" id="KW-1185">Reference proteome</keyword>
<dbReference type="Pfam" id="PF05938">
    <property type="entry name" value="Self-incomp_S1"/>
    <property type="match status" value="1"/>
</dbReference>
<evidence type="ECO:0000256" key="7">
    <source>
        <dbReference type="SAM" id="Phobius"/>
    </source>
</evidence>
<keyword evidence="7" id="KW-0812">Transmembrane</keyword>
<reference evidence="9" key="1">
    <citation type="journal article" date="2024" name="IScience">
        <title>Strigolactones Initiate the Formation of Haustorium-like Structures in Castilleja.</title>
        <authorList>
            <person name="Buerger M."/>
            <person name="Peterson D."/>
            <person name="Chory J."/>
        </authorList>
    </citation>
    <scope>NUCLEOTIDE SEQUENCE [LARGE SCALE GENOMIC DNA]</scope>
</reference>
<keyword evidence="4 6" id="KW-0964">Secreted</keyword>
<sequence length="149" mass="17240">MFIKTTIIYFVLFFFLFTIIFHVTDGCFIVSKIRVQFDNRLPANIPKPLVVHCQTEEDDLGNHTLTPGQRWGFDLCEKPFTTKVTCELHWNGLYRNHIIAFNAKWFNSPCSGAVHCVWTVNAKGATLPHGEFHYWENLPPPNFNSIPKI</sequence>
<keyword evidence="7" id="KW-1133">Transmembrane helix</keyword>
<dbReference type="EMBL" id="JAVIJP010000069">
    <property type="protein sequence ID" value="KAL3619257.1"/>
    <property type="molecule type" value="Genomic_DNA"/>
</dbReference>
<proteinExistence type="inferred from homology"/>
<evidence type="ECO:0000256" key="3">
    <source>
        <dbReference type="ARBA" id="ARBA00022471"/>
    </source>
</evidence>
<name>A0ABD3BPS1_9LAMI</name>
<dbReference type="PANTHER" id="PTHR31232">
    <property type="match status" value="1"/>
</dbReference>